<dbReference type="SUPFAM" id="SSF53067">
    <property type="entry name" value="Actin-like ATPase domain"/>
    <property type="match status" value="1"/>
</dbReference>
<keyword evidence="6" id="KW-0206">Cytoskeleton</keyword>
<sequence>MLILLCLLAFLWHSHNLICYASGRTTGVVLDSGDGVTHAAPIYEGYALPHSIERTDLAGRDVTRYLRLLLRKEGTDLHTTAEFEILRQIKERSCFVSLSPVKVEVVEAQESCRLPDGSTLTIGAARFKAPELLFRPDLIGEEFFGIHQVLAYSIQKSDMDLRRMLYENIVLSGGSTLFKGFGARLLLEMKRMAPKDAKLRISAPNERLYSTWIGGSILASLGTFKNMWISKQEYESEGPAALHRKFM</sequence>
<dbReference type="Gene3D" id="3.30.420.40">
    <property type="match status" value="2"/>
</dbReference>
<evidence type="ECO:0000256" key="3">
    <source>
        <dbReference type="ARBA" id="ARBA00022490"/>
    </source>
</evidence>
<evidence type="ECO:0000256" key="4">
    <source>
        <dbReference type="ARBA" id="ARBA00022741"/>
    </source>
</evidence>
<dbReference type="FunFam" id="3.30.420.40:FF:000058">
    <property type="entry name" value="Putative actin-related protein 5"/>
    <property type="match status" value="1"/>
</dbReference>
<feature type="signal peptide" evidence="8">
    <location>
        <begin position="1"/>
        <end position="16"/>
    </location>
</feature>
<comment type="function">
    <text evidence="1">Actins are highly conserved proteins that are involved in various types of cell motility and are ubiquitously expressed in all eukaryotic cells.</text>
</comment>
<dbReference type="SMART" id="SM00268">
    <property type="entry name" value="ACTIN"/>
    <property type="match status" value="1"/>
</dbReference>
<evidence type="ECO:0000256" key="6">
    <source>
        <dbReference type="ARBA" id="ARBA00023212"/>
    </source>
</evidence>
<accession>A0A5K3FWQ6</accession>
<protein>
    <submittedName>
        <fullName evidence="9">Beta-centractin</fullName>
    </submittedName>
</protein>
<dbReference type="GO" id="GO:0005524">
    <property type="term" value="F:ATP binding"/>
    <property type="evidence" value="ECO:0007669"/>
    <property type="project" value="UniProtKB-KW"/>
</dbReference>
<dbReference type="Pfam" id="PF00022">
    <property type="entry name" value="Actin"/>
    <property type="match status" value="1"/>
</dbReference>
<dbReference type="InterPro" id="IPR043129">
    <property type="entry name" value="ATPase_NBD"/>
</dbReference>
<comment type="subcellular location">
    <subcellularLocation>
        <location evidence="2">Cytoplasm</location>
        <location evidence="2">Cytoskeleton</location>
    </subcellularLocation>
</comment>
<dbReference type="Gene3D" id="3.90.640.10">
    <property type="entry name" value="Actin, Chain A, domain 4"/>
    <property type="match status" value="1"/>
</dbReference>
<reference evidence="9" key="1">
    <citation type="submission" date="2019-11" db="UniProtKB">
        <authorList>
            <consortium name="WormBaseParasite"/>
        </authorList>
    </citation>
    <scope>IDENTIFICATION</scope>
</reference>
<dbReference type="PANTHER" id="PTHR11937">
    <property type="entry name" value="ACTIN"/>
    <property type="match status" value="1"/>
</dbReference>
<comment type="similarity">
    <text evidence="7">Belongs to the actin family. ARP1 subfamily.</text>
</comment>
<keyword evidence="5" id="KW-0067">ATP-binding</keyword>
<organism evidence="9">
    <name type="scientific">Mesocestoides corti</name>
    <name type="common">Flatworm</name>
    <dbReference type="NCBI Taxonomy" id="53468"/>
    <lineage>
        <taxon>Eukaryota</taxon>
        <taxon>Metazoa</taxon>
        <taxon>Spiralia</taxon>
        <taxon>Lophotrochozoa</taxon>
        <taxon>Platyhelminthes</taxon>
        <taxon>Cestoda</taxon>
        <taxon>Eucestoda</taxon>
        <taxon>Cyclophyllidea</taxon>
        <taxon>Mesocestoididae</taxon>
        <taxon>Mesocestoides</taxon>
    </lineage>
</organism>
<dbReference type="InterPro" id="IPR004000">
    <property type="entry name" value="Actin"/>
</dbReference>
<evidence type="ECO:0000256" key="1">
    <source>
        <dbReference type="ARBA" id="ARBA00003520"/>
    </source>
</evidence>
<dbReference type="FunFam" id="3.90.640.10:FF:000008">
    <property type="entry name" value="alpha-centractin isoform X1"/>
    <property type="match status" value="1"/>
</dbReference>
<name>A0A5K3FWQ6_MESCO</name>
<evidence type="ECO:0000256" key="8">
    <source>
        <dbReference type="SAM" id="SignalP"/>
    </source>
</evidence>
<evidence type="ECO:0000256" key="7">
    <source>
        <dbReference type="ARBA" id="ARBA00038483"/>
    </source>
</evidence>
<keyword evidence="8" id="KW-0732">Signal</keyword>
<keyword evidence="3" id="KW-0963">Cytoplasm</keyword>
<evidence type="ECO:0000256" key="2">
    <source>
        <dbReference type="ARBA" id="ARBA00004245"/>
    </source>
</evidence>
<dbReference type="WBParaSite" id="MCU_010728-RA">
    <property type="protein sequence ID" value="MCU_010728-RA"/>
    <property type="gene ID" value="MCU_010728"/>
</dbReference>
<dbReference type="GO" id="GO:0005856">
    <property type="term" value="C:cytoskeleton"/>
    <property type="evidence" value="ECO:0007669"/>
    <property type="project" value="UniProtKB-SubCell"/>
</dbReference>
<keyword evidence="4" id="KW-0547">Nucleotide-binding</keyword>
<evidence type="ECO:0000256" key="5">
    <source>
        <dbReference type="ARBA" id="ARBA00022840"/>
    </source>
</evidence>
<evidence type="ECO:0000313" key="9">
    <source>
        <dbReference type="WBParaSite" id="MCU_010728-RA"/>
    </source>
</evidence>
<dbReference type="AlphaFoldDB" id="A0A5K3FWQ6"/>
<dbReference type="PRINTS" id="PR00190">
    <property type="entry name" value="ACTIN"/>
</dbReference>
<feature type="chain" id="PRO_5024416937" evidence="8">
    <location>
        <begin position="17"/>
        <end position="247"/>
    </location>
</feature>
<proteinExistence type="inferred from homology"/>